<dbReference type="Gene3D" id="3.40.50.10730">
    <property type="entry name" value="Urocanase like domains"/>
    <property type="match status" value="1"/>
</dbReference>
<name>A0A366ES27_9BACI</name>
<dbReference type="UniPathway" id="UPA00379">
    <property type="reaction ID" value="UER00550"/>
</dbReference>
<dbReference type="PIRSF" id="PIRSF001423">
    <property type="entry name" value="Urocanate_hydrat"/>
    <property type="match status" value="1"/>
</dbReference>
<dbReference type="Proteomes" id="UP000252118">
    <property type="component" value="Unassembled WGS sequence"/>
</dbReference>
<dbReference type="NCBIfam" id="TIGR01228">
    <property type="entry name" value="hutU"/>
    <property type="match status" value="1"/>
</dbReference>
<evidence type="ECO:0000256" key="6">
    <source>
        <dbReference type="ARBA" id="ARBA00023239"/>
    </source>
</evidence>
<evidence type="ECO:0000259" key="11">
    <source>
        <dbReference type="Pfam" id="PF01175"/>
    </source>
</evidence>
<evidence type="ECO:0000256" key="1">
    <source>
        <dbReference type="ARBA" id="ARBA00004794"/>
    </source>
</evidence>
<keyword evidence="10" id="KW-0963">Cytoplasm</keyword>
<feature type="binding site" evidence="10">
    <location>
        <begin position="240"/>
        <end position="241"/>
    </location>
    <ligand>
        <name>NAD(+)</name>
        <dbReference type="ChEBI" id="CHEBI:57540"/>
    </ligand>
</feature>
<dbReference type="InterPro" id="IPR035085">
    <property type="entry name" value="Urocanase_Rossmann-like"/>
</dbReference>
<dbReference type="FunFam" id="3.40.50.10730:FF:000001">
    <property type="entry name" value="Urocanate hydratase"/>
    <property type="match status" value="1"/>
</dbReference>
<evidence type="ECO:0000259" key="12">
    <source>
        <dbReference type="Pfam" id="PF17391"/>
    </source>
</evidence>
<dbReference type="InterPro" id="IPR035401">
    <property type="entry name" value="Urocanase_C"/>
</dbReference>
<evidence type="ECO:0000256" key="7">
    <source>
        <dbReference type="ARBA" id="ARBA00031640"/>
    </source>
</evidence>
<comment type="similarity">
    <text evidence="2 10">Belongs to the urocanase family.</text>
</comment>
<feature type="binding site" evidence="10">
    <location>
        <begin position="271"/>
        <end position="272"/>
    </location>
    <ligand>
        <name>NAD(+)</name>
        <dbReference type="ChEBI" id="CHEBI:57540"/>
    </ligand>
</feature>
<dbReference type="InterPro" id="IPR036190">
    <property type="entry name" value="Urocanase_sf"/>
</dbReference>
<dbReference type="InterPro" id="IPR023637">
    <property type="entry name" value="Urocanase-like"/>
</dbReference>
<protein>
    <recommendedName>
        <fullName evidence="3 10">Urocanate hydratase</fullName>
        <shortName evidence="10">Urocanase</shortName>
        <ecNumber evidence="3 10">4.2.1.49</ecNumber>
    </recommendedName>
    <alternativeName>
        <fullName evidence="7 10">Imidazolonepropionate hydrolase</fullName>
    </alternativeName>
</protein>
<dbReference type="InterPro" id="IPR055351">
    <property type="entry name" value="Urocanase"/>
</dbReference>
<dbReference type="InterPro" id="IPR038364">
    <property type="entry name" value="Urocanase_central_sf"/>
</dbReference>
<sequence length="556" mass="61226">MVKANKRIVQIKRGTDLECKGWEQEAVLRMLYNNLDPEVAEIPEELVVYGGIGKAARNWESFDAIVHTLRNLESDETMLVQSGKPVGVFKTHKAAPRVLLSNSVLVPKWANWEHFHELDQKGLMMYGQMTAGSWIYIGTQGILQGTYETFAALAKKHFNNSLKGTITLTAGLGGMGGAQPLAVTMNGGVVIAVDVDAERIQKRLDTKYCDVMTDSIDEALMMAYEARDQGKRLSIALLGNAAEVHHELLKRNVQIDIVTDQTSAHDPLNGYVPEGYSITEAAELRKQDPKTYTALSQKSMAKHVEAMLQFQNRGSIVFDYGNNIRQVAKDEGVDNAFDFPGFVPAYIRPLFCEGKGPFRWAALSGDPEDIYRTDRLIKELFPENEALNRWIDMAQEQVAFQGLPSRICWLGYGERVKMGLAINELVRNGELKAPIVIGRDHLDCGSVASPNRETESMKDGSDAVGDWAILNALINTAAGGSWISFHHGGGVGMGYSLHAGMVVVADGTDLAQERLERVLTTDPGMGVIRHVDAGYDIAEKTAEKHNIHIPMNKGGE</sequence>
<feature type="binding site" evidence="10">
    <location>
        <position position="128"/>
    </location>
    <ligand>
        <name>NAD(+)</name>
        <dbReference type="ChEBI" id="CHEBI:57540"/>
    </ligand>
</feature>
<comment type="pathway">
    <text evidence="1 10">Amino-acid degradation; L-histidine degradation into L-glutamate; N-formimidoyl-L-glutamate from L-histidine: step 2/3.</text>
</comment>
<comment type="function">
    <text evidence="9 10">Catalyzes the conversion of urocanate to 4-imidazolone-5-propionate.</text>
</comment>
<dbReference type="Pfam" id="PF17391">
    <property type="entry name" value="Urocanase_N"/>
    <property type="match status" value="1"/>
</dbReference>
<dbReference type="InterPro" id="IPR023636">
    <property type="entry name" value="Urocanase_CS"/>
</dbReference>
<dbReference type="Pfam" id="PF01175">
    <property type="entry name" value="Urocanase"/>
    <property type="match status" value="1"/>
</dbReference>
<evidence type="ECO:0000256" key="10">
    <source>
        <dbReference type="HAMAP-Rule" id="MF_00577"/>
    </source>
</evidence>
<evidence type="ECO:0000313" key="15">
    <source>
        <dbReference type="Proteomes" id="UP000252118"/>
    </source>
</evidence>
<evidence type="ECO:0000256" key="9">
    <source>
        <dbReference type="ARBA" id="ARBA00056569"/>
    </source>
</evidence>
<feature type="binding site" evidence="10">
    <location>
        <begin position="261"/>
        <end position="265"/>
    </location>
    <ligand>
        <name>NAD(+)</name>
        <dbReference type="ChEBI" id="CHEBI:57540"/>
    </ligand>
</feature>
<comment type="caution">
    <text evidence="14">The sequence shown here is derived from an EMBL/GenBank/DDBJ whole genome shotgun (WGS) entry which is preliminary data.</text>
</comment>
<feature type="domain" description="Urocanase C-terminal" evidence="13">
    <location>
        <begin position="349"/>
        <end position="543"/>
    </location>
</feature>
<dbReference type="PROSITE" id="PS01233">
    <property type="entry name" value="UROCANASE"/>
    <property type="match status" value="1"/>
</dbReference>
<feature type="binding site" evidence="10">
    <location>
        <position position="320"/>
    </location>
    <ligand>
        <name>NAD(+)</name>
        <dbReference type="ChEBI" id="CHEBI:57540"/>
    </ligand>
</feature>
<evidence type="ECO:0000256" key="3">
    <source>
        <dbReference type="ARBA" id="ARBA00011992"/>
    </source>
</evidence>
<comment type="catalytic activity">
    <reaction evidence="8 10">
        <text>4-imidazolone-5-propanoate = trans-urocanate + H2O</text>
        <dbReference type="Rhea" id="RHEA:13101"/>
        <dbReference type="ChEBI" id="CHEBI:15377"/>
        <dbReference type="ChEBI" id="CHEBI:17771"/>
        <dbReference type="ChEBI" id="CHEBI:77893"/>
        <dbReference type="EC" id="4.2.1.49"/>
    </reaction>
</comment>
<evidence type="ECO:0000256" key="4">
    <source>
        <dbReference type="ARBA" id="ARBA00022808"/>
    </source>
</evidence>
<dbReference type="Pfam" id="PF17392">
    <property type="entry name" value="Urocanase_C"/>
    <property type="match status" value="1"/>
</dbReference>
<dbReference type="GO" id="GO:0005737">
    <property type="term" value="C:cytoplasm"/>
    <property type="evidence" value="ECO:0007669"/>
    <property type="project" value="UniProtKB-SubCell"/>
</dbReference>
<keyword evidence="6 10" id="KW-0456">Lyase</keyword>
<dbReference type="InterPro" id="IPR035400">
    <property type="entry name" value="Urocanase_N"/>
</dbReference>
<comment type="subcellular location">
    <subcellularLocation>
        <location evidence="10">Cytoplasm</location>
    </subcellularLocation>
</comment>
<comment type="cofactor">
    <cofactor evidence="10">
        <name>NAD(+)</name>
        <dbReference type="ChEBI" id="CHEBI:57540"/>
    </cofactor>
    <text evidence="10">Binds 1 NAD(+) per subunit.</text>
</comment>
<dbReference type="RefSeq" id="WP_113969199.1">
    <property type="nucleotide sequence ID" value="NZ_QNRJ01000005.1"/>
</dbReference>
<accession>A0A366ES27</accession>
<dbReference type="SUPFAM" id="SSF111326">
    <property type="entry name" value="Urocanase"/>
    <property type="match status" value="1"/>
</dbReference>
<keyword evidence="4 10" id="KW-0369">Histidine metabolism</keyword>
<dbReference type="OrthoDB" id="9764874at2"/>
<dbReference type="EC" id="4.2.1.49" evidence="3 10"/>
<dbReference type="GO" id="GO:0019556">
    <property type="term" value="P:L-histidine catabolic process to glutamate and formamide"/>
    <property type="evidence" value="ECO:0007669"/>
    <property type="project" value="UniProtKB-UniPathway"/>
</dbReference>
<evidence type="ECO:0000256" key="5">
    <source>
        <dbReference type="ARBA" id="ARBA00023027"/>
    </source>
</evidence>
<feature type="active site" evidence="10">
    <location>
        <position position="408"/>
    </location>
</feature>
<dbReference type="GO" id="GO:0019557">
    <property type="term" value="P:L-histidine catabolic process to glutamate and formate"/>
    <property type="evidence" value="ECO:0007669"/>
    <property type="project" value="UniProtKB-UniPathway"/>
</dbReference>
<dbReference type="PANTHER" id="PTHR12216">
    <property type="entry name" value="UROCANATE HYDRATASE"/>
    <property type="match status" value="1"/>
</dbReference>
<gene>
    <name evidence="10" type="primary">hutU</name>
    <name evidence="14" type="ORF">DET59_10533</name>
</gene>
<feature type="binding site" evidence="10">
    <location>
        <position position="490"/>
    </location>
    <ligand>
        <name>NAD(+)</name>
        <dbReference type="ChEBI" id="CHEBI:57540"/>
    </ligand>
</feature>
<dbReference type="NCBIfam" id="NF003820">
    <property type="entry name" value="PRK05414.1"/>
    <property type="match status" value="1"/>
</dbReference>
<evidence type="ECO:0000259" key="13">
    <source>
        <dbReference type="Pfam" id="PF17392"/>
    </source>
</evidence>
<evidence type="ECO:0000313" key="14">
    <source>
        <dbReference type="EMBL" id="RBP04746.1"/>
    </source>
</evidence>
<keyword evidence="5 10" id="KW-0520">NAD</keyword>
<dbReference type="AlphaFoldDB" id="A0A366ES27"/>
<feature type="domain" description="Urocanase Rossmann-like" evidence="11">
    <location>
        <begin position="138"/>
        <end position="346"/>
    </location>
</feature>
<feature type="binding site" evidence="10">
    <location>
        <position position="194"/>
    </location>
    <ligand>
        <name>NAD(+)</name>
        <dbReference type="ChEBI" id="CHEBI:57540"/>
    </ligand>
</feature>
<evidence type="ECO:0000256" key="2">
    <source>
        <dbReference type="ARBA" id="ARBA00007578"/>
    </source>
</evidence>
<dbReference type="EMBL" id="QNRJ01000005">
    <property type="protein sequence ID" value="RBP04746.1"/>
    <property type="molecule type" value="Genomic_DNA"/>
</dbReference>
<feature type="binding site" evidence="10">
    <location>
        <position position="199"/>
    </location>
    <ligand>
        <name>NAD(+)</name>
        <dbReference type="ChEBI" id="CHEBI:57540"/>
    </ligand>
</feature>
<dbReference type="PANTHER" id="PTHR12216:SF4">
    <property type="entry name" value="UROCANATE HYDRATASE"/>
    <property type="match status" value="1"/>
</dbReference>
<dbReference type="GO" id="GO:0016153">
    <property type="term" value="F:urocanate hydratase activity"/>
    <property type="evidence" value="ECO:0007669"/>
    <property type="project" value="UniProtKB-UniRule"/>
</dbReference>
<feature type="binding site" evidence="10">
    <location>
        <begin position="50"/>
        <end position="51"/>
    </location>
    <ligand>
        <name>NAD(+)</name>
        <dbReference type="ChEBI" id="CHEBI:57540"/>
    </ligand>
</feature>
<organism evidence="14 15">
    <name type="scientific">Rossellomorea aquimaris</name>
    <dbReference type="NCBI Taxonomy" id="189382"/>
    <lineage>
        <taxon>Bacteria</taxon>
        <taxon>Bacillati</taxon>
        <taxon>Bacillota</taxon>
        <taxon>Bacilli</taxon>
        <taxon>Bacillales</taxon>
        <taxon>Bacillaceae</taxon>
        <taxon>Rossellomorea</taxon>
    </lineage>
</organism>
<proteinExistence type="inferred from homology"/>
<feature type="domain" description="Urocanase N-terminal" evidence="12">
    <location>
        <begin position="11"/>
        <end position="135"/>
    </location>
</feature>
<reference evidence="14 15" key="1">
    <citation type="submission" date="2018-06" db="EMBL/GenBank/DDBJ databases">
        <title>Freshwater and sediment microbial communities from various areas in North America, analyzing microbe dynamics in response to fracking.</title>
        <authorList>
            <person name="Lamendella R."/>
        </authorList>
    </citation>
    <scope>NUCLEOTIDE SEQUENCE [LARGE SCALE GENOMIC DNA]</scope>
    <source>
        <strain evidence="14 15">97B</strain>
    </source>
</reference>
<feature type="binding site" evidence="10">
    <location>
        <begin position="174"/>
        <end position="176"/>
    </location>
    <ligand>
        <name>NAD(+)</name>
        <dbReference type="ChEBI" id="CHEBI:57540"/>
    </ligand>
</feature>
<dbReference type="Gene3D" id="3.40.1770.10">
    <property type="entry name" value="Urocanase superfamily"/>
    <property type="match status" value="1"/>
</dbReference>
<evidence type="ECO:0000256" key="8">
    <source>
        <dbReference type="ARBA" id="ARBA00047623"/>
    </source>
</evidence>
<dbReference type="HAMAP" id="MF_00577">
    <property type="entry name" value="HutU"/>
    <property type="match status" value="1"/>
</dbReference>